<dbReference type="EMBL" id="JAIWYP010000123">
    <property type="protein sequence ID" value="KAH3689407.1"/>
    <property type="molecule type" value="Genomic_DNA"/>
</dbReference>
<reference evidence="1" key="1">
    <citation type="journal article" date="2019" name="bioRxiv">
        <title>The Genome of the Zebra Mussel, Dreissena polymorpha: A Resource for Invasive Species Research.</title>
        <authorList>
            <person name="McCartney M.A."/>
            <person name="Auch B."/>
            <person name="Kono T."/>
            <person name="Mallez S."/>
            <person name="Zhang Y."/>
            <person name="Obille A."/>
            <person name="Becker A."/>
            <person name="Abrahante J.E."/>
            <person name="Garbe J."/>
            <person name="Badalamenti J.P."/>
            <person name="Herman A."/>
            <person name="Mangelson H."/>
            <person name="Liachko I."/>
            <person name="Sullivan S."/>
            <person name="Sone E.D."/>
            <person name="Koren S."/>
            <person name="Silverstein K.A.T."/>
            <person name="Beckman K.B."/>
            <person name="Gohl D.M."/>
        </authorList>
    </citation>
    <scope>NUCLEOTIDE SEQUENCE</scope>
    <source>
        <strain evidence="1">Duluth1</strain>
        <tissue evidence="1">Whole animal</tissue>
    </source>
</reference>
<evidence type="ECO:0000313" key="3">
    <source>
        <dbReference type="Proteomes" id="UP000828390"/>
    </source>
</evidence>
<protein>
    <submittedName>
        <fullName evidence="1">Uncharacterized protein</fullName>
    </submittedName>
</protein>
<keyword evidence="3" id="KW-1185">Reference proteome</keyword>
<reference evidence="1" key="2">
    <citation type="submission" date="2020-11" db="EMBL/GenBank/DDBJ databases">
        <authorList>
            <person name="McCartney M.A."/>
            <person name="Auch B."/>
            <person name="Kono T."/>
            <person name="Mallez S."/>
            <person name="Becker A."/>
            <person name="Gohl D.M."/>
            <person name="Silverstein K.A.T."/>
            <person name="Koren S."/>
            <person name="Bechman K.B."/>
            <person name="Herman A."/>
            <person name="Abrahante J.E."/>
            <person name="Garbe J."/>
        </authorList>
    </citation>
    <scope>NUCLEOTIDE SEQUENCE</scope>
    <source>
        <strain evidence="1">Duluth1</strain>
        <tissue evidence="1">Whole animal</tissue>
    </source>
</reference>
<dbReference type="EMBL" id="JAIWYP010000108">
    <property type="protein sequence ID" value="KAH3689594.1"/>
    <property type="molecule type" value="Genomic_DNA"/>
</dbReference>
<accession>A0A9D4B4X3</accession>
<name>A0A9D4B4X3_DREPO</name>
<dbReference type="Proteomes" id="UP000828390">
    <property type="component" value="Unassembled WGS sequence"/>
</dbReference>
<gene>
    <name evidence="1" type="ORF">DPMN_193544</name>
    <name evidence="2" type="ORF">DPMN_194381</name>
</gene>
<proteinExistence type="predicted"/>
<sequence length="65" mass="7535">MDALQKRGKNWQMSFNPTRREVLQISKTRNPIKSEYIIFGPKLAAVKEGFFIGVTISDNMSRIYI</sequence>
<dbReference type="AlphaFoldDB" id="A0A9D4B4X3"/>
<organism evidence="1 3">
    <name type="scientific">Dreissena polymorpha</name>
    <name type="common">Zebra mussel</name>
    <name type="synonym">Mytilus polymorpha</name>
    <dbReference type="NCBI Taxonomy" id="45954"/>
    <lineage>
        <taxon>Eukaryota</taxon>
        <taxon>Metazoa</taxon>
        <taxon>Spiralia</taxon>
        <taxon>Lophotrochozoa</taxon>
        <taxon>Mollusca</taxon>
        <taxon>Bivalvia</taxon>
        <taxon>Autobranchia</taxon>
        <taxon>Heteroconchia</taxon>
        <taxon>Euheterodonta</taxon>
        <taxon>Imparidentia</taxon>
        <taxon>Neoheterodontei</taxon>
        <taxon>Myida</taxon>
        <taxon>Dreissenoidea</taxon>
        <taxon>Dreissenidae</taxon>
        <taxon>Dreissena</taxon>
    </lineage>
</organism>
<comment type="caution">
    <text evidence="1">The sequence shown here is derived from an EMBL/GenBank/DDBJ whole genome shotgun (WGS) entry which is preliminary data.</text>
</comment>
<evidence type="ECO:0000313" key="1">
    <source>
        <dbReference type="EMBL" id="KAH3689407.1"/>
    </source>
</evidence>
<evidence type="ECO:0000313" key="2">
    <source>
        <dbReference type="EMBL" id="KAH3689594.1"/>
    </source>
</evidence>